<accession>A0A1I6VAR2</accession>
<gene>
    <name evidence="4" type="ORF">SAMN05444716_107282</name>
</gene>
<dbReference type="InterPro" id="IPR029051">
    <property type="entry name" value="DUF4352"/>
</dbReference>
<evidence type="ECO:0000313" key="4">
    <source>
        <dbReference type="EMBL" id="SFT10828.1"/>
    </source>
</evidence>
<feature type="region of interest" description="Disordered" evidence="2">
    <location>
        <begin position="42"/>
        <end position="91"/>
    </location>
</feature>
<dbReference type="STRING" id="1176198.SAMN05444716_107282"/>
<dbReference type="AlphaFoldDB" id="A0A1I6VAR2"/>
<dbReference type="Proteomes" id="UP000198873">
    <property type="component" value="Unassembled WGS sequence"/>
</dbReference>
<keyword evidence="1" id="KW-0732">Signal</keyword>
<feature type="compositionally biased region" description="Basic and acidic residues" evidence="2">
    <location>
        <begin position="48"/>
        <end position="57"/>
    </location>
</feature>
<evidence type="ECO:0000256" key="2">
    <source>
        <dbReference type="SAM" id="MobiDB-lite"/>
    </source>
</evidence>
<dbReference type="RefSeq" id="WP_093843948.1">
    <property type="nucleotide sequence ID" value="NZ_FPAB01000007.1"/>
</dbReference>
<evidence type="ECO:0000259" key="3">
    <source>
        <dbReference type="Pfam" id="PF11611"/>
    </source>
</evidence>
<keyword evidence="5" id="KW-1185">Reference proteome</keyword>
<dbReference type="InterPro" id="IPR029050">
    <property type="entry name" value="Immunoprotect_excell_Ig-like"/>
</dbReference>
<name>A0A1I6VAR2_9ACTN</name>
<feature type="compositionally biased region" description="Basic and acidic residues" evidence="2">
    <location>
        <begin position="1"/>
        <end position="11"/>
    </location>
</feature>
<evidence type="ECO:0000256" key="1">
    <source>
        <dbReference type="ARBA" id="ARBA00022729"/>
    </source>
</evidence>
<feature type="compositionally biased region" description="Acidic residues" evidence="2">
    <location>
        <begin position="62"/>
        <end position="78"/>
    </location>
</feature>
<feature type="compositionally biased region" description="Gly residues" evidence="2">
    <location>
        <begin position="79"/>
        <end position="89"/>
    </location>
</feature>
<evidence type="ECO:0000313" key="5">
    <source>
        <dbReference type="Proteomes" id="UP000198873"/>
    </source>
</evidence>
<dbReference type="EMBL" id="FPAB01000007">
    <property type="protein sequence ID" value="SFT10828.1"/>
    <property type="molecule type" value="Genomic_DNA"/>
</dbReference>
<feature type="domain" description="DUF4352" evidence="3">
    <location>
        <begin position="107"/>
        <end position="212"/>
    </location>
</feature>
<dbReference type="Pfam" id="PF11611">
    <property type="entry name" value="DUF4352"/>
    <property type="match status" value="1"/>
</dbReference>
<dbReference type="Gene3D" id="2.60.40.1240">
    <property type="match status" value="1"/>
</dbReference>
<protein>
    <recommendedName>
        <fullName evidence="3">DUF4352 domain-containing protein</fullName>
    </recommendedName>
</protein>
<sequence length="220" mass="23138">MTATVHAEHRTAPQSPRTPVRRQRLRAVAGLAAVTLALGALTACGDEEPAKSDKSAGTEDNGAADDSADTADDGDDADGGQGADDGGADSGSDYFTLDDVAVWEDSGLEISVEAVSPYTPGEWALLENEDYDTYKVDFALTNNGDERISTVLILPTGYDENGIEAARVYDGDIGMGFQENVDPGVTVTAEYAFEVPPGSTSFTVEIGDLMTEAAVWKFDI</sequence>
<organism evidence="4 5">
    <name type="scientific">Streptomyces harbinensis</name>
    <dbReference type="NCBI Taxonomy" id="1176198"/>
    <lineage>
        <taxon>Bacteria</taxon>
        <taxon>Bacillati</taxon>
        <taxon>Actinomycetota</taxon>
        <taxon>Actinomycetes</taxon>
        <taxon>Kitasatosporales</taxon>
        <taxon>Streptomycetaceae</taxon>
        <taxon>Streptomyces</taxon>
    </lineage>
</organism>
<reference evidence="5" key="1">
    <citation type="submission" date="2016-10" db="EMBL/GenBank/DDBJ databases">
        <authorList>
            <person name="Varghese N."/>
            <person name="Submissions S."/>
        </authorList>
    </citation>
    <scope>NUCLEOTIDE SEQUENCE [LARGE SCALE GENOMIC DNA]</scope>
    <source>
        <strain evidence="5">CGMCC 4.7047</strain>
    </source>
</reference>
<feature type="region of interest" description="Disordered" evidence="2">
    <location>
        <begin position="1"/>
        <end position="24"/>
    </location>
</feature>
<proteinExistence type="predicted"/>